<evidence type="ECO:0000313" key="3">
    <source>
        <dbReference type="Proteomes" id="UP000821866"/>
    </source>
</evidence>
<dbReference type="Gene3D" id="3.40.390.10">
    <property type="entry name" value="Collagenase (Catalytic Domain)"/>
    <property type="match status" value="1"/>
</dbReference>
<dbReference type="EMBL" id="JABSTU010000001">
    <property type="protein sequence ID" value="KAH8039732.1"/>
    <property type="molecule type" value="Genomic_DNA"/>
</dbReference>
<dbReference type="GO" id="GO:0016485">
    <property type="term" value="P:protein processing"/>
    <property type="evidence" value="ECO:0007669"/>
    <property type="project" value="TreeGrafter"/>
</dbReference>
<comment type="caution">
    <text evidence="2">The sequence shown here is derived from an EMBL/GenBank/DDBJ whole genome shotgun (WGS) entry which is preliminary data.</text>
</comment>
<sequence length="221" mass="24745">MRGEGSSYRQERVSTAIERRRVATAACVKPTCFRRRSLKLGERPTEDASAACATCAGCCAELGLVQFPQVLGASWKRSLEWARLLERERPVELLRLFSTAGEGERSLKLSLIRQEKKLNGATDSENLCDFVGTMVAYAAYSSLPSKYKNVTLASMKTSSEQLFFMSHCLKWCDQYCSRPAPRYAAPRSRCIVPLVSMPEFSSAFKCVAGTPKNPRNKCKFW</sequence>
<dbReference type="PROSITE" id="PS51885">
    <property type="entry name" value="NEPRILYSIN"/>
    <property type="match status" value="1"/>
</dbReference>
<gene>
    <name evidence="2" type="ORF">HPB51_008442</name>
</gene>
<dbReference type="GO" id="GO:0005886">
    <property type="term" value="C:plasma membrane"/>
    <property type="evidence" value="ECO:0007669"/>
    <property type="project" value="TreeGrafter"/>
</dbReference>
<dbReference type="VEuPathDB" id="VectorBase:LOC119182226"/>
<name>A0A9J6EZZ1_RHIMP</name>
<dbReference type="Proteomes" id="UP000821866">
    <property type="component" value="Chromosome 1"/>
</dbReference>
<dbReference type="Pfam" id="PF01431">
    <property type="entry name" value="Peptidase_M13"/>
    <property type="match status" value="1"/>
</dbReference>
<dbReference type="PANTHER" id="PTHR11733">
    <property type="entry name" value="ZINC METALLOPROTEASE FAMILY M13 NEPRILYSIN-RELATED"/>
    <property type="match status" value="1"/>
</dbReference>
<reference evidence="2" key="1">
    <citation type="journal article" date="2020" name="Cell">
        <title>Large-Scale Comparative Analyses of Tick Genomes Elucidate Their Genetic Diversity and Vector Capacities.</title>
        <authorList>
            <consortium name="Tick Genome and Microbiome Consortium (TIGMIC)"/>
            <person name="Jia N."/>
            <person name="Wang J."/>
            <person name="Shi W."/>
            <person name="Du L."/>
            <person name="Sun Y."/>
            <person name="Zhan W."/>
            <person name="Jiang J.F."/>
            <person name="Wang Q."/>
            <person name="Zhang B."/>
            <person name="Ji P."/>
            <person name="Bell-Sakyi L."/>
            <person name="Cui X.M."/>
            <person name="Yuan T.T."/>
            <person name="Jiang B.G."/>
            <person name="Yang W.F."/>
            <person name="Lam T.T."/>
            <person name="Chang Q.C."/>
            <person name="Ding S.J."/>
            <person name="Wang X.J."/>
            <person name="Zhu J.G."/>
            <person name="Ruan X.D."/>
            <person name="Zhao L."/>
            <person name="Wei J.T."/>
            <person name="Ye R.Z."/>
            <person name="Que T.C."/>
            <person name="Du C.H."/>
            <person name="Zhou Y.H."/>
            <person name="Cheng J.X."/>
            <person name="Dai P.F."/>
            <person name="Guo W.B."/>
            <person name="Han X.H."/>
            <person name="Huang E.J."/>
            <person name="Li L.F."/>
            <person name="Wei W."/>
            <person name="Gao Y.C."/>
            <person name="Liu J.Z."/>
            <person name="Shao H.Z."/>
            <person name="Wang X."/>
            <person name="Wang C.C."/>
            <person name="Yang T.C."/>
            <person name="Huo Q.B."/>
            <person name="Li W."/>
            <person name="Chen H.Y."/>
            <person name="Chen S.E."/>
            <person name="Zhou L.G."/>
            <person name="Ni X.B."/>
            <person name="Tian J.H."/>
            <person name="Sheng Y."/>
            <person name="Liu T."/>
            <person name="Pan Y.S."/>
            <person name="Xia L.Y."/>
            <person name="Li J."/>
            <person name="Zhao F."/>
            <person name="Cao W.C."/>
        </authorList>
    </citation>
    <scope>NUCLEOTIDE SEQUENCE</scope>
    <source>
        <strain evidence="2">Rmic-2018</strain>
    </source>
</reference>
<evidence type="ECO:0000259" key="1">
    <source>
        <dbReference type="Pfam" id="PF01431"/>
    </source>
</evidence>
<proteinExistence type="predicted"/>
<protein>
    <recommendedName>
        <fullName evidence="1">Peptidase M13 C-terminal domain-containing protein</fullName>
    </recommendedName>
</protein>
<dbReference type="InterPro" id="IPR018497">
    <property type="entry name" value="Peptidase_M13_C"/>
</dbReference>
<accession>A0A9J6EZZ1</accession>
<dbReference type="InterPro" id="IPR024079">
    <property type="entry name" value="MetalloPept_cat_dom_sf"/>
</dbReference>
<reference evidence="2" key="2">
    <citation type="submission" date="2021-09" db="EMBL/GenBank/DDBJ databases">
        <authorList>
            <person name="Jia N."/>
            <person name="Wang J."/>
            <person name="Shi W."/>
            <person name="Du L."/>
            <person name="Sun Y."/>
            <person name="Zhan W."/>
            <person name="Jiang J."/>
            <person name="Wang Q."/>
            <person name="Zhang B."/>
            <person name="Ji P."/>
            <person name="Sakyi L.B."/>
            <person name="Cui X."/>
            <person name="Yuan T."/>
            <person name="Jiang B."/>
            <person name="Yang W."/>
            <person name="Lam T.T.-Y."/>
            <person name="Chang Q."/>
            <person name="Ding S."/>
            <person name="Wang X."/>
            <person name="Zhu J."/>
            <person name="Ruan X."/>
            <person name="Zhao L."/>
            <person name="Wei J."/>
            <person name="Que T."/>
            <person name="Du C."/>
            <person name="Cheng J."/>
            <person name="Dai P."/>
            <person name="Han X."/>
            <person name="Huang E."/>
            <person name="Gao Y."/>
            <person name="Liu J."/>
            <person name="Shao H."/>
            <person name="Ye R."/>
            <person name="Li L."/>
            <person name="Wei W."/>
            <person name="Wang X."/>
            <person name="Wang C."/>
            <person name="Huo Q."/>
            <person name="Li W."/>
            <person name="Guo W."/>
            <person name="Chen H."/>
            <person name="Chen S."/>
            <person name="Zhou L."/>
            <person name="Zhou L."/>
            <person name="Ni X."/>
            <person name="Tian J."/>
            <person name="Zhou Y."/>
            <person name="Sheng Y."/>
            <person name="Liu T."/>
            <person name="Pan Y."/>
            <person name="Xia L."/>
            <person name="Li J."/>
            <person name="Zhao F."/>
            <person name="Cao W."/>
        </authorList>
    </citation>
    <scope>NUCLEOTIDE SEQUENCE</scope>
    <source>
        <strain evidence="2">Rmic-2018</strain>
        <tissue evidence="2">Larvae</tissue>
    </source>
</reference>
<dbReference type="AlphaFoldDB" id="A0A9J6EZZ1"/>
<organism evidence="2 3">
    <name type="scientific">Rhipicephalus microplus</name>
    <name type="common">Cattle tick</name>
    <name type="synonym">Boophilus microplus</name>
    <dbReference type="NCBI Taxonomy" id="6941"/>
    <lineage>
        <taxon>Eukaryota</taxon>
        <taxon>Metazoa</taxon>
        <taxon>Ecdysozoa</taxon>
        <taxon>Arthropoda</taxon>
        <taxon>Chelicerata</taxon>
        <taxon>Arachnida</taxon>
        <taxon>Acari</taxon>
        <taxon>Parasitiformes</taxon>
        <taxon>Ixodida</taxon>
        <taxon>Ixodoidea</taxon>
        <taxon>Ixodidae</taxon>
        <taxon>Rhipicephalinae</taxon>
        <taxon>Rhipicephalus</taxon>
        <taxon>Boophilus</taxon>
    </lineage>
</organism>
<feature type="domain" description="Peptidase M13 C-terminal" evidence="1">
    <location>
        <begin position="116"/>
        <end position="219"/>
    </location>
</feature>
<keyword evidence="3" id="KW-1185">Reference proteome</keyword>
<dbReference type="GO" id="GO:0004222">
    <property type="term" value="F:metalloendopeptidase activity"/>
    <property type="evidence" value="ECO:0007669"/>
    <property type="project" value="InterPro"/>
</dbReference>
<dbReference type="InterPro" id="IPR000718">
    <property type="entry name" value="Peptidase_M13"/>
</dbReference>
<evidence type="ECO:0000313" key="2">
    <source>
        <dbReference type="EMBL" id="KAH8039732.1"/>
    </source>
</evidence>
<dbReference type="PANTHER" id="PTHR11733:SF241">
    <property type="entry name" value="GH26575P-RELATED"/>
    <property type="match status" value="1"/>
</dbReference>
<dbReference type="SUPFAM" id="SSF55486">
    <property type="entry name" value="Metalloproteases ('zincins'), catalytic domain"/>
    <property type="match status" value="1"/>
</dbReference>